<dbReference type="RefSeq" id="WP_123782841.1">
    <property type="nucleotide sequence ID" value="NZ_RKIK01000056.1"/>
</dbReference>
<sequence>MDHLRKEIEKIVSINDREWAVIKSKFTYIQFARGEVIHRAGEIFSQAFYIESGVARSFLVDSEGKDFTWQLYFRDQTSTGSNHFLDDSVSYYENQGSFLSFEALEDCGFYVIGIAELDQLFAQDKKFEKMARMYMHNNLFSPMYKRTLSIMSEDAPSRYQRLIAEHPNVFEYVKAYHVASYLGIAPQTLSRIRKMNLDE</sequence>
<evidence type="ECO:0000313" key="1">
    <source>
        <dbReference type="EMBL" id="ROV58965.1"/>
    </source>
</evidence>
<dbReference type="Proteomes" id="UP000278792">
    <property type="component" value="Unassembled WGS sequence"/>
</dbReference>
<reference evidence="1 2" key="1">
    <citation type="submission" date="2018-11" db="EMBL/GenBank/DDBJ databases">
        <title>Vibrio ponticus strain CAIM 1751 pathogenic for the snapper Lutjanus guttatus.</title>
        <authorList>
            <person name="Soto-Rodriguez S."/>
            <person name="Lozano-Olvera R."/>
            <person name="Gomez-Gil B."/>
        </authorList>
    </citation>
    <scope>NUCLEOTIDE SEQUENCE [LARGE SCALE GENOMIC DNA]</scope>
    <source>
        <strain evidence="1 2">CAIM 1751</strain>
    </source>
</reference>
<dbReference type="InterPro" id="IPR014710">
    <property type="entry name" value="RmlC-like_jellyroll"/>
</dbReference>
<dbReference type="InterPro" id="IPR018490">
    <property type="entry name" value="cNMP-bd_dom_sf"/>
</dbReference>
<evidence type="ECO:0000313" key="2">
    <source>
        <dbReference type="Proteomes" id="UP000278792"/>
    </source>
</evidence>
<organism evidence="1 2">
    <name type="scientific">Vibrio ponticus</name>
    <dbReference type="NCBI Taxonomy" id="265668"/>
    <lineage>
        <taxon>Bacteria</taxon>
        <taxon>Pseudomonadati</taxon>
        <taxon>Pseudomonadota</taxon>
        <taxon>Gammaproteobacteria</taxon>
        <taxon>Vibrionales</taxon>
        <taxon>Vibrionaceae</taxon>
        <taxon>Vibrio</taxon>
    </lineage>
</organism>
<dbReference type="EMBL" id="RKIK01000056">
    <property type="protein sequence ID" value="ROV58965.1"/>
    <property type="molecule type" value="Genomic_DNA"/>
</dbReference>
<dbReference type="AlphaFoldDB" id="A0A3N3DWQ7"/>
<protein>
    <submittedName>
        <fullName evidence="1">Crp/Fnr family transcriptional regulator</fullName>
    </submittedName>
</protein>
<dbReference type="Gene3D" id="2.60.120.10">
    <property type="entry name" value="Jelly Rolls"/>
    <property type="match status" value="1"/>
</dbReference>
<proteinExistence type="predicted"/>
<accession>A0A3N3DWQ7</accession>
<name>A0A3N3DWQ7_9VIBR</name>
<gene>
    <name evidence="1" type="ORF">EGH82_15905</name>
</gene>
<comment type="caution">
    <text evidence="1">The sequence shown here is derived from an EMBL/GenBank/DDBJ whole genome shotgun (WGS) entry which is preliminary data.</text>
</comment>
<dbReference type="SUPFAM" id="SSF51206">
    <property type="entry name" value="cAMP-binding domain-like"/>
    <property type="match status" value="1"/>
</dbReference>